<feature type="chain" id="PRO_5010291710" evidence="1">
    <location>
        <begin position="22"/>
        <end position="241"/>
    </location>
</feature>
<dbReference type="GeneID" id="106157860"/>
<feature type="domain" description="VWFD" evidence="2">
    <location>
        <begin position="56"/>
        <end position="241"/>
    </location>
</feature>
<dbReference type="KEGG" id="lak:106157860"/>
<proteinExistence type="predicted"/>
<name>A0A1S3HSU9_LINAN</name>
<evidence type="ECO:0000256" key="1">
    <source>
        <dbReference type="SAM" id="SignalP"/>
    </source>
</evidence>
<gene>
    <name evidence="4" type="primary">LOC106157860</name>
</gene>
<organism evidence="3 4">
    <name type="scientific">Lingula anatina</name>
    <name type="common">Brachiopod</name>
    <name type="synonym">Lingula unguis</name>
    <dbReference type="NCBI Taxonomy" id="7574"/>
    <lineage>
        <taxon>Eukaryota</taxon>
        <taxon>Metazoa</taxon>
        <taxon>Spiralia</taxon>
        <taxon>Lophotrochozoa</taxon>
        <taxon>Brachiopoda</taxon>
        <taxon>Linguliformea</taxon>
        <taxon>Lingulata</taxon>
        <taxon>Lingulida</taxon>
        <taxon>Linguloidea</taxon>
        <taxon>Lingulidae</taxon>
        <taxon>Lingula</taxon>
    </lineage>
</organism>
<keyword evidence="3" id="KW-1185">Reference proteome</keyword>
<evidence type="ECO:0000313" key="4">
    <source>
        <dbReference type="RefSeq" id="XP_013389098.1"/>
    </source>
</evidence>
<protein>
    <submittedName>
        <fullName evidence="4">Uncharacterized protein LOC106157860</fullName>
    </submittedName>
</protein>
<dbReference type="RefSeq" id="XP_013389098.1">
    <property type="nucleotide sequence ID" value="XM_013533644.1"/>
</dbReference>
<dbReference type="InterPro" id="IPR001846">
    <property type="entry name" value="VWF_type-D"/>
</dbReference>
<accession>A0A1S3HSU9</accession>
<evidence type="ECO:0000259" key="2">
    <source>
        <dbReference type="PROSITE" id="PS51233"/>
    </source>
</evidence>
<keyword evidence="1" id="KW-0732">Signal</keyword>
<dbReference type="Proteomes" id="UP000085678">
    <property type="component" value="Unplaced"/>
</dbReference>
<sequence>MDRRLMSLVVAMVLFSVGPKATVDGAATPEELDKKLEPHLDSTTPFPEGPGVLADSVCLAHGDVRYDTFDHKTFAYNSPVGQYGVMFLPWRGNRTWVMTEHELRKPGDVATRIKEVYVKFPIDLYFRATLGSDVDLFVWFGGAWLPIGIPDLPKMYFSADGDVRVSYYGIEKTYEIQSTMFPYLYVAVHRHSVKIYADGWWAAGGLDAIRGICGDFNGNPDNDCVNLEAPAPFQNWTPFLI</sequence>
<dbReference type="InParanoid" id="A0A1S3HSU9"/>
<evidence type="ECO:0000313" key="3">
    <source>
        <dbReference type="Proteomes" id="UP000085678"/>
    </source>
</evidence>
<dbReference type="PROSITE" id="PS51233">
    <property type="entry name" value="VWFD"/>
    <property type="match status" value="1"/>
</dbReference>
<dbReference type="AlphaFoldDB" id="A0A1S3HSU9"/>
<feature type="signal peptide" evidence="1">
    <location>
        <begin position="1"/>
        <end position="21"/>
    </location>
</feature>
<reference evidence="4" key="1">
    <citation type="submission" date="2025-08" db="UniProtKB">
        <authorList>
            <consortium name="RefSeq"/>
        </authorList>
    </citation>
    <scope>IDENTIFICATION</scope>
    <source>
        <tissue evidence="4">Gonads</tissue>
    </source>
</reference>